<dbReference type="Pfam" id="PF02826">
    <property type="entry name" value="2-Hacid_dh_C"/>
    <property type="match status" value="1"/>
</dbReference>
<dbReference type="InterPro" id="IPR029752">
    <property type="entry name" value="D-isomer_DH_CS1"/>
</dbReference>
<evidence type="ECO:0000256" key="5">
    <source>
        <dbReference type="ARBA" id="ARBA00048731"/>
    </source>
</evidence>
<dbReference type="InterPro" id="IPR006140">
    <property type="entry name" value="D-isomer_DH_NAD-bd"/>
</dbReference>
<evidence type="ECO:0000256" key="2">
    <source>
        <dbReference type="ARBA" id="ARBA00013143"/>
    </source>
</evidence>
<organism evidence="8 9">
    <name type="scientific">Pycnococcus provasolii</name>
    <dbReference type="NCBI Taxonomy" id="41880"/>
    <lineage>
        <taxon>Eukaryota</taxon>
        <taxon>Viridiplantae</taxon>
        <taxon>Chlorophyta</taxon>
        <taxon>Pseudoscourfieldiophyceae</taxon>
        <taxon>Pseudoscourfieldiales</taxon>
        <taxon>Pycnococcaceae</taxon>
        <taxon>Pycnococcus</taxon>
    </lineage>
</organism>
<dbReference type="InterPro" id="IPR006139">
    <property type="entry name" value="D-isomer_2_OHA_DH_cat_dom"/>
</dbReference>
<keyword evidence="9" id="KW-1185">Reference proteome</keyword>
<evidence type="ECO:0000256" key="6">
    <source>
        <dbReference type="SAM" id="MobiDB-lite"/>
    </source>
</evidence>
<keyword evidence="3" id="KW-0560">Oxidoreductase</keyword>
<protein>
    <recommendedName>
        <fullName evidence="2">phosphoglycerate dehydrogenase</fullName>
        <ecNumber evidence="2">1.1.1.95</ecNumber>
    </recommendedName>
</protein>
<dbReference type="SUPFAM" id="SSF51735">
    <property type="entry name" value="NAD(P)-binding Rossmann-fold domains"/>
    <property type="match status" value="1"/>
</dbReference>
<evidence type="ECO:0000259" key="7">
    <source>
        <dbReference type="PROSITE" id="PS51671"/>
    </source>
</evidence>
<dbReference type="SUPFAM" id="SSF52283">
    <property type="entry name" value="Formate/glycerate dehydrogenase catalytic domain-like"/>
    <property type="match status" value="1"/>
</dbReference>
<dbReference type="OrthoDB" id="1621027at2759"/>
<dbReference type="UniPathway" id="UPA00135">
    <property type="reaction ID" value="UER00196"/>
</dbReference>
<dbReference type="PANTHER" id="PTHR42938">
    <property type="entry name" value="FORMATE DEHYDROGENASE 1"/>
    <property type="match status" value="1"/>
</dbReference>
<feature type="compositionally biased region" description="Low complexity" evidence="6">
    <location>
        <begin position="1"/>
        <end position="10"/>
    </location>
</feature>
<accession>A0A830HRI0</accession>
<evidence type="ECO:0000256" key="4">
    <source>
        <dbReference type="ARBA" id="ARBA00023027"/>
    </source>
</evidence>
<dbReference type="EC" id="1.1.1.95" evidence="2"/>
<dbReference type="Gene3D" id="3.30.70.260">
    <property type="match status" value="1"/>
</dbReference>
<evidence type="ECO:0000256" key="1">
    <source>
        <dbReference type="ARBA" id="ARBA00005216"/>
    </source>
</evidence>
<comment type="caution">
    <text evidence="8">The sequence shown here is derived from an EMBL/GenBank/DDBJ whole genome shotgun (WGS) entry which is preliminary data.</text>
</comment>
<comment type="catalytic activity">
    <reaction evidence="5">
        <text>(2R)-3-phosphoglycerate + NAD(+) = 3-phosphooxypyruvate + NADH + H(+)</text>
        <dbReference type="Rhea" id="RHEA:12641"/>
        <dbReference type="ChEBI" id="CHEBI:15378"/>
        <dbReference type="ChEBI" id="CHEBI:18110"/>
        <dbReference type="ChEBI" id="CHEBI:57540"/>
        <dbReference type="ChEBI" id="CHEBI:57945"/>
        <dbReference type="ChEBI" id="CHEBI:58272"/>
        <dbReference type="EC" id="1.1.1.95"/>
    </reaction>
</comment>
<name>A0A830HRI0_9CHLO</name>
<dbReference type="CDD" id="cd12174">
    <property type="entry name" value="PGDH_like_3"/>
    <property type="match status" value="1"/>
</dbReference>
<proteinExistence type="predicted"/>
<dbReference type="Proteomes" id="UP000660262">
    <property type="component" value="Unassembled WGS sequence"/>
</dbReference>
<reference evidence="8" key="1">
    <citation type="submission" date="2020-10" db="EMBL/GenBank/DDBJ databases">
        <title>Unveiling of a novel bifunctional photoreceptor, Dualchrome1, isolated from a cosmopolitan green alga.</title>
        <authorList>
            <person name="Suzuki S."/>
            <person name="Kawachi M."/>
        </authorList>
    </citation>
    <scope>NUCLEOTIDE SEQUENCE</scope>
    <source>
        <strain evidence="8">NIES 2893</strain>
    </source>
</reference>
<dbReference type="PROSITE" id="PS00065">
    <property type="entry name" value="D_2_HYDROXYACID_DH_1"/>
    <property type="match status" value="1"/>
</dbReference>
<gene>
    <name evidence="8" type="ORF">PPROV_000848900</name>
</gene>
<dbReference type="SUPFAM" id="SSF55021">
    <property type="entry name" value="ACT-like"/>
    <property type="match status" value="1"/>
</dbReference>
<dbReference type="Pfam" id="PF00389">
    <property type="entry name" value="2-Hacid_dh"/>
    <property type="match status" value="1"/>
</dbReference>
<dbReference type="PANTHER" id="PTHR42938:SF47">
    <property type="entry name" value="HYDROXYPYRUVATE REDUCTASE"/>
    <property type="match status" value="1"/>
</dbReference>
<feature type="region of interest" description="Disordered" evidence="6">
    <location>
        <begin position="1"/>
        <end position="52"/>
    </location>
</feature>
<keyword evidence="4" id="KW-0520">NAD</keyword>
<dbReference type="GO" id="GO:0004617">
    <property type="term" value="F:phosphoglycerate dehydrogenase activity"/>
    <property type="evidence" value="ECO:0007669"/>
    <property type="project" value="UniProtKB-EC"/>
</dbReference>
<dbReference type="EMBL" id="BNJQ01000026">
    <property type="protein sequence ID" value="GHP09754.1"/>
    <property type="molecule type" value="Genomic_DNA"/>
</dbReference>
<dbReference type="InterPro" id="IPR036291">
    <property type="entry name" value="NAD(P)-bd_dom_sf"/>
</dbReference>
<comment type="pathway">
    <text evidence="1">Amino-acid biosynthesis; L-serine biosynthesis; L-serine from 3-phospho-D-glycerate: step 1/3.</text>
</comment>
<dbReference type="FunFam" id="3.40.50.720:FF:000584">
    <property type="entry name" value="D-3-phosphoglycerate dehydrogenase"/>
    <property type="match status" value="1"/>
</dbReference>
<dbReference type="PROSITE" id="PS51671">
    <property type="entry name" value="ACT"/>
    <property type="match status" value="1"/>
</dbReference>
<dbReference type="GO" id="GO:0051287">
    <property type="term" value="F:NAD binding"/>
    <property type="evidence" value="ECO:0007669"/>
    <property type="project" value="InterPro"/>
</dbReference>
<feature type="domain" description="ACT" evidence="7">
    <location>
        <begin position="428"/>
        <end position="501"/>
    </location>
</feature>
<dbReference type="AlphaFoldDB" id="A0A830HRI0"/>
<dbReference type="Gene3D" id="3.40.50.720">
    <property type="entry name" value="NAD(P)-binding Rossmann-like Domain"/>
    <property type="match status" value="2"/>
</dbReference>
<evidence type="ECO:0000313" key="8">
    <source>
        <dbReference type="EMBL" id="GHP09754.1"/>
    </source>
</evidence>
<dbReference type="InterPro" id="IPR002912">
    <property type="entry name" value="ACT_dom"/>
</dbReference>
<sequence>MMMMPTMMNMKPSSASVSKGALRRTGSPSSRVAVRTRAAPPPTQGTWDEDSLSSETEINMLQAMLAKAVQRKELELNAPADADANGANGSNGYSGPSFTVKTFNAISPVGLDRFPKGKYSVAGNDDALPDSPMAIMLRSHKLQNDEVASTVRCIVRCGAGTNNIPVSEMTERGIPVFNTPGANANAVKELVLCALFLAARGIVEGIAHTKDVINVEEKGDYTAISKRIEADKKMFVGSELTGKTLGIIGLGHIGGKVVEAALALGMKVVGYDPVLNVESALRLPGDRMQRVNTLDEVWAQCDYVSLHVPYIPDITHHLINADTLAKSKRNLCILNFARGEIVDGAALKSAWDSGAITGKYMSDFADPYLLGQDKHIVMPHLGASTAEAEDNSAAMAADTVMNYLETGSIVNSVNFPHCELPVAENGYRISIAHKNSTGVLGEITTYLGGKSFNITQQLNVSRGDIAYTVLDLDSDPKDPEDIQSGLFDACDAILSMRFLGHPFDNKFGAPGTFFYTRN</sequence>
<dbReference type="InterPro" id="IPR045865">
    <property type="entry name" value="ACT-like_dom_sf"/>
</dbReference>
<evidence type="ECO:0000256" key="3">
    <source>
        <dbReference type="ARBA" id="ARBA00023002"/>
    </source>
</evidence>
<evidence type="ECO:0000313" key="9">
    <source>
        <dbReference type="Proteomes" id="UP000660262"/>
    </source>
</evidence>